<dbReference type="EMBL" id="NEDP02003180">
    <property type="protein sequence ID" value="OWF49320.1"/>
    <property type="molecule type" value="Genomic_DNA"/>
</dbReference>
<dbReference type="SUPFAM" id="SSF54695">
    <property type="entry name" value="POZ domain"/>
    <property type="match status" value="1"/>
</dbReference>
<dbReference type="Pfam" id="PF00651">
    <property type="entry name" value="BTB"/>
    <property type="match status" value="1"/>
</dbReference>
<dbReference type="AlphaFoldDB" id="A0A210QKQ6"/>
<accession>A0A210QKQ6</accession>
<feature type="domain" description="BTB" evidence="3">
    <location>
        <begin position="30"/>
        <end position="97"/>
    </location>
</feature>
<evidence type="ECO:0000313" key="4">
    <source>
        <dbReference type="EMBL" id="OWF49320.1"/>
    </source>
</evidence>
<dbReference type="InterPro" id="IPR000210">
    <property type="entry name" value="BTB/POZ_dom"/>
</dbReference>
<dbReference type="Gene3D" id="3.30.710.10">
    <property type="entry name" value="Potassium Channel Kv1.1, Chain A"/>
    <property type="match status" value="1"/>
</dbReference>
<dbReference type="InterPro" id="IPR038648">
    <property type="entry name" value="PHR_sf"/>
</dbReference>
<evidence type="ECO:0000256" key="2">
    <source>
        <dbReference type="ARBA" id="ARBA00022490"/>
    </source>
</evidence>
<dbReference type="InterPro" id="IPR012983">
    <property type="entry name" value="PHR"/>
</dbReference>
<sequence>MASSGTPTDWQSGKTLSQCMDHVFTSATASDVTFLVGEDQKKIPAHKLILISRSPVFYAMLEGPMAKKGEITIPDITEDVFQLFLRYLYTDTINLTEMNVVPVLNAARKYCVDILVTNCEDFLNKRLSAENACLFLEHAHVFVMDKLKTECLNVIGESSTDVLQSKAFTDLCPSCLTSITESDDLHADESDVYMAVIRWAAAECSRQNIESNPENKRQVLGDILNTVRFQKIDFDFFLKQVCDDKVLPGDMALDVINYKMHSKIEGMPWLNLNDRKYAVPTMESVWRFKTILDGSWVNNFQQEAISFKVPCAMKLYGIGSFLTNAEPSTVDIKVYNGSTLLYSGSNLPLVKNDSIYAGDVLLAKPVRLSTGKTYTVIEVSAACKVHYSNTGLEKVDCKGGTITFISSSMNSYSTAKKGQIPLLIIGS</sequence>
<dbReference type="PANTHER" id="PTHR45774">
    <property type="entry name" value="BTB/POZ DOMAIN-CONTAINING"/>
    <property type="match status" value="1"/>
</dbReference>
<dbReference type="PANTHER" id="PTHR45774:SF3">
    <property type="entry name" value="BTB (POZ) DOMAIN-CONTAINING 2B-RELATED"/>
    <property type="match status" value="1"/>
</dbReference>
<dbReference type="Pfam" id="PF08005">
    <property type="entry name" value="PHR"/>
    <property type="match status" value="1"/>
</dbReference>
<dbReference type="SMART" id="SM00875">
    <property type="entry name" value="BACK"/>
    <property type="match status" value="1"/>
</dbReference>
<name>A0A210QKQ6_MIZYE</name>
<proteinExistence type="predicted"/>
<keyword evidence="5" id="KW-1185">Reference proteome</keyword>
<protein>
    <submittedName>
        <fullName evidence="4">BTB/POZ domain-containing protein 2</fullName>
    </submittedName>
</protein>
<evidence type="ECO:0000259" key="3">
    <source>
        <dbReference type="PROSITE" id="PS50097"/>
    </source>
</evidence>
<comment type="caution">
    <text evidence="4">The sequence shown here is derived from an EMBL/GenBank/DDBJ whole genome shotgun (WGS) entry which is preliminary data.</text>
</comment>
<organism evidence="4 5">
    <name type="scientific">Mizuhopecten yessoensis</name>
    <name type="common">Japanese scallop</name>
    <name type="synonym">Patinopecten yessoensis</name>
    <dbReference type="NCBI Taxonomy" id="6573"/>
    <lineage>
        <taxon>Eukaryota</taxon>
        <taxon>Metazoa</taxon>
        <taxon>Spiralia</taxon>
        <taxon>Lophotrochozoa</taxon>
        <taxon>Mollusca</taxon>
        <taxon>Bivalvia</taxon>
        <taxon>Autobranchia</taxon>
        <taxon>Pteriomorphia</taxon>
        <taxon>Pectinida</taxon>
        <taxon>Pectinoidea</taxon>
        <taxon>Pectinidae</taxon>
        <taxon>Mizuhopecten</taxon>
    </lineage>
</organism>
<dbReference type="Pfam" id="PF07707">
    <property type="entry name" value="BACK"/>
    <property type="match status" value="1"/>
</dbReference>
<evidence type="ECO:0000313" key="5">
    <source>
        <dbReference type="Proteomes" id="UP000242188"/>
    </source>
</evidence>
<dbReference type="OrthoDB" id="45365at2759"/>
<comment type="subcellular location">
    <subcellularLocation>
        <location evidence="1">Cytoplasm</location>
    </subcellularLocation>
</comment>
<evidence type="ECO:0000256" key="1">
    <source>
        <dbReference type="ARBA" id="ARBA00004496"/>
    </source>
</evidence>
<keyword evidence="2" id="KW-0963">Cytoplasm</keyword>
<gene>
    <name evidence="4" type="ORF">KP79_PYT22868</name>
</gene>
<dbReference type="Gene3D" id="2.60.120.820">
    <property type="entry name" value="PHR domain"/>
    <property type="match status" value="1"/>
</dbReference>
<dbReference type="Proteomes" id="UP000242188">
    <property type="component" value="Unassembled WGS sequence"/>
</dbReference>
<dbReference type="SMART" id="SM00225">
    <property type="entry name" value="BTB"/>
    <property type="match status" value="1"/>
</dbReference>
<dbReference type="InterPro" id="IPR011333">
    <property type="entry name" value="SKP1/BTB/POZ_sf"/>
</dbReference>
<dbReference type="Gene3D" id="1.25.40.420">
    <property type="match status" value="1"/>
</dbReference>
<dbReference type="InterPro" id="IPR011705">
    <property type="entry name" value="BACK"/>
</dbReference>
<dbReference type="GO" id="GO:0005737">
    <property type="term" value="C:cytoplasm"/>
    <property type="evidence" value="ECO:0007669"/>
    <property type="project" value="UniProtKB-SubCell"/>
</dbReference>
<dbReference type="PROSITE" id="PS50097">
    <property type="entry name" value="BTB"/>
    <property type="match status" value="1"/>
</dbReference>
<reference evidence="4 5" key="1">
    <citation type="journal article" date="2017" name="Nat. Ecol. Evol.">
        <title>Scallop genome provides insights into evolution of bilaterian karyotype and development.</title>
        <authorList>
            <person name="Wang S."/>
            <person name="Zhang J."/>
            <person name="Jiao W."/>
            <person name="Li J."/>
            <person name="Xun X."/>
            <person name="Sun Y."/>
            <person name="Guo X."/>
            <person name="Huan P."/>
            <person name="Dong B."/>
            <person name="Zhang L."/>
            <person name="Hu X."/>
            <person name="Sun X."/>
            <person name="Wang J."/>
            <person name="Zhao C."/>
            <person name="Wang Y."/>
            <person name="Wang D."/>
            <person name="Huang X."/>
            <person name="Wang R."/>
            <person name="Lv J."/>
            <person name="Li Y."/>
            <person name="Zhang Z."/>
            <person name="Liu B."/>
            <person name="Lu W."/>
            <person name="Hui Y."/>
            <person name="Liang J."/>
            <person name="Zhou Z."/>
            <person name="Hou R."/>
            <person name="Li X."/>
            <person name="Liu Y."/>
            <person name="Li H."/>
            <person name="Ning X."/>
            <person name="Lin Y."/>
            <person name="Zhao L."/>
            <person name="Xing Q."/>
            <person name="Dou J."/>
            <person name="Li Y."/>
            <person name="Mao J."/>
            <person name="Guo H."/>
            <person name="Dou H."/>
            <person name="Li T."/>
            <person name="Mu C."/>
            <person name="Jiang W."/>
            <person name="Fu Q."/>
            <person name="Fu X."/>
            <person name="Miao Y."/>
            <person name="Liu J."/>
            <person name="Yu Q."/>
            <person name="Li R."/>
            <person name="Liao H."/>
            <person name="Li X."/>
            <person name="Kong Y."/>
            <person name="Jiang Z."/>
            <person name="Chourrout D."/>
            <person name="Li R."/>
            <person name="Bao Z."/>
        </authorList>
    </citation>
    <scope>NUCLEOTIDE SEQUENCE [LARGE SCALE GENOMIC DNA]</scope>
    <source>
        <strain evidence="4 5">PY_sf001</strain>
    </source>
</reference>